<reference evidence="2 3" key="1">
    <citation type="journal article" date="2014" name="Int. J. Syst. Evol. Microbiol.">
        <title>Listeria floridensis sp. nov., Listeria aquatica sp. nov., Listeria cornellensis sp. nov., Listeria riparia sp. nov. and Listeria grandensis sp. nov., from agricultural and natural environments.</title>
        <authorList>
            <person name="den Bakker H.C."/>
            <person name="Warchocki S."/>
            <person name="Wright E.M."/>
            <person name="Allred A.F."/>
            <person name="Ahlstrom C."/>
            <person name="Manuel C.S."/>
            <person name="Stasiewicz M.J."/>
            <person name="Burrell A."/>
            <person name="Roof S."/>
            <person name="Strawn L."/>
            <person name="Fortes E.D."/>
            <person name="Nightingale K.K."/>
            <person name="Kephart D."/>
            <person name="Wiedmann M."/>
        </authorList>
    </citation>
    <scope>NUCLEOTIDE SEQUENCE [LARGE SCALE GENOMIC DNA]</scope>
    <source>
        <strain evidence="2 3">FSL S10-1187</strain>
    </source>
</reference>
<organism evidence="2 3">
    <name type="scientific">Listeria floridensis FSL S10-1187</name>
    <dbReference type="NCBI Taxonomy" id="1265817"/>
    <lineage>
        <taxon>Bacteria</taxon>
        <taxon>Bacillati</taxon>
        <taxon>Bacillota</taxon>
        <taxon>Bacilli</taxon>
        <taxon>Bacillales</taxon>
        <taxon>Listeriaceae</taxon>
        <taxon>Listeria</taxon>
    </lineage>
</organism>
<feature type="domain" description="N-acetyltransferase" evidence="1">
    <location>
        <begin position="8"/>
        <end position="67"/>
    </location>
</feature>
<accession>A0ABN0RHF7</accession>
<comment type="caution">
    <text evidence="2">The sequence shown here is derived from an EMBL/GenBank/DDBJ whole genome shotgun (WGS) entry which is preliminary data.</text>
</comment>
<keyword evidence="3" id="KW-1185">Reference proteome</keyword>
<proteinExistence type="predicted"/>
<protein>
    <submittedName>
        <fullName evidence="2">Acetyltransferase</fullName>
    </submittedName>
</protein>
<dbReference type="SUPFAM" id="SSF55729">
    <property type="entry name" value="Acyl-CoA N-acyltransferases (Nat)"/>
    <property type="match status" value="1"/>
</dbReference>
<evidence type="ECO:0000313" key="3">
    <source>
        <dbReference type="Proteomes" id="UP000019249"/>
    </source>
</evidence>
<dbReference type="Pfam" id="PF13302">
    <property type="entry name" value="Acetyltransf_3"/>
    <property type="match status" value="1"/>
</dbReference>
<dbReference type="Gene3D" id="3.40.630.30">
    <property type="match status" value="1"/>
</dbReference>
<gene>
    <name evidence="2" type="ORF">MFLO_03305</name>
</gene>
<dbReference type="Proteomes" id="UP000019249">
    <property type="component" value="Unassembled WGS sequence"/>
</dbReference>
<evidence type="ECO:0000313" key="2">
    <source>
        <dbReference type="EMBL" id="EUJ33334.1"/>
    </source>
</evidence>
<dbReference type="InterPro" id="IPR016181">
    <property type="entry name" value="Acyl_CoA_acyltransferase"/>
</dbReference>
<dbReference type="InterPro" id="IPR000182">
    <property type="entry name" value="GNAT_dom"/>
</dbReference>
<dbReference type="EMBL" id="AODF01000005">
    <property type="protein sequence ID" value="EUJ33334.1"/>
    <property type="molecule type" value="Genomic_DNA"/>
</dbReference>
<dbReference type="RefSeq" id="WP_051993462.1">
    <property type="nucleotide sequence ID" value="NZ_AODF01000005.1"/>
</dbReference>
<sequence>MSIFTTERIEARKFTEADFPHYADLTQNEEVMRYFPQPLTEAEARTSFDALLANYQADFGIYALFFKKKR</sequence>
<evidence type="ECO:0000259" key="1">
    <source>
        <dbReference type="Pfam" id="PF13302"/>
    </source>
</evidence>
<name>A0ABN0RHF7_9LIST</name>